<accession>A0A381WGQ9</accession>
<evidence type="ECO:0000256" key="9">
    <source>
        <dbReference type="ARBA" id="ARBA00032370"/>
    </source>
</evidence>
<evidence type="ECO:0000256" key="3">
    <source>
        <dbReference type="ARBA" id="ARBA00022679"/>
    </source>
</evidence>
<dbReference type="InterPro" id="IPR001182">
    <property type="entry name" value="FtsW/RodA"/>
</dbReference>
<keyword evidence="2" id="KW-0328">Glycosyltransferase</keyword>
<protein>
    <recommendedName>
        <fullName evidence="10">peptidoglycan glycosyltransferase</fullName>
        <ecNumber evidence="10">2.4.99.28</ecNumber>
    </recommendedName>
    <alternativeName>
        <fullName evidence="9">Peptidoglycan polymerase</fullName>
    </alternativeName>
</protein>
<evidence type="ECO:0000256" key="7">
    <source>
        <dbReference type="ARBA" id="ARBA00022989"/>
    </source>
</evidence>
<dbReference type="AlphaFoldDB" id="A0A381WGQ9"/>
<keyword evidence="3" id="KW-0808">Transferase</keyword>
<evidence type="ECO:0000256" key="5">
    <source>
        <dbReference type="ARBA" id="ARBA00022960"/>
    </source>
</evidence>
<dbReference type="GO" id="GO:0032153">
    <property type="term" value="C:cell division site"/>
    <property type="evidence" value="ECO:0007669"/>
    <property type="project" value="TreeGrafter"/>
</dbReference>
<feature type="transmembrane region" description="Helical" evidence="12">
    <location>
        <begin position="303"/>
        <end position="324"/>
    </location>
</feature>
<keyword evidence="7 12" id="KW-1133">Transmembrane helix</keyword>
<comment type="subcellular location">
    <subcellularLocation>
        <location evidence="1">Membrane</location>
        <topology evidence="1">Multi-pass membrane protein</topology>
    </subcellularLocation>
</comment>
<evidence type="ECO:0000256" key="1">
    <source>
        <dbReference type="ARBA" id="ARBA00004141"/>
    </source>
</evidence>
<feature type="transmembrane region" description="Helical" evidence="12">
    <location>
        <begin position="31"/>
        <end position="50"/>
    </location>
</feature>
<name>A0A381WGQ9_9ZZZZ</name>
<feature type="transmembrane region" description="Helical" evidence="12">
    <location>
        <begin position="7"/>
        <end position="25"/>
    </location>
</feature>
<sequence>MIKHVAIVFIGILIMYAVHLIPYRYFKGLSIIALPVIIVLLLFTALQGNVIEGANASRWIKLPVVGFSFQPSSMAIVILMVYTAFYLSKNYEKEIKFTDSILPLWTPISLVILLILPSNFSTAAMIFLMILTLIFIGRYPIKYLFGIIFSGIVLLSFFILFSKSYPDLMPNRIDTWTNRIENYLGSDGAESNYQIVRAKSAIANGSVFGVGAGKSTMKNLLPQSTSDFIYAIITEEYGTIGAIGILLLYTWLLFRIIIVSYKSKTVFGQLLALGVGLPIIFQAYINMGVAVQLFPVTGQPLPLISTGGTSIWMTFLALGIVLSVSVNKDNKDNKDIIDNNNPLNILGEEL</sequence>
<evidence type="ECO:0000256" key="4">
    <source>
        <dbReference type="ARBA" id="ARBA00022692"/>
    </source>
</evidence>
<proteinExistence type="predicted"/>
<dbReference type="GO" id="GO:0005886">
    <property type="term" value="C:plasma membrane"/>
    <property type="evidence" value="ECO:0007669"/>
    <property type="project" value="TreeGrafter"/>
</dbReference>
<dbReference type="GO" id="GO:0015648">
    <property type="term" value="F:lipid-linked peptidoglycan transporter activity"/>
    <property type="evidence" value="ECO:0007669"/>
    <property type="project" value="TreeGrafter"/>
</dbReference>
<evidence type="ECO:0000256" key="2">
    <source>
        <dbReference type="ARBA" id="ARBA00022676"/>
    </source>
</evidence>
<reference evidence="13" key="1">
    <citation type="submission" date="2018-05" db="EMBL/GenBank/DDBJ databases">
        <authorList>
            <person name="Lanie J.A."/>
            <person name="Ng W.-L."/>
            <person name="Kazmierczak K.M."/>
            <person name="Andrzejewski T.M."/>
            <person name="Davidsen T.M."/>
            <person name="Wayne K.J."/>
            <person name="Tettelin H."/>
            <person name="Glass J.I."/>
            <person name="Rusch D."/>
            <person name="Podicherti R."/>
            <person name="Tsui H.-C.T."/>
            <person name="Winkler M.E."/>
        </authorList>
    </citation>
    <scope>NUCLEOTIDE SEQUENCE</scope>
</reference>
<evidence type="ECO:0000256" key="10">
    <source>
        <dbReference type="ARBA" id="ARBA00044770"/>
    </source>
</evidence>
<evidence type="ECO:0000256" key="12">
    <source>
        <dbReference type="SAM" id="Phobius"/>
    </source>
</evidence>
<dbReference type="PANTHER" id="PTHR30474">
    <property type="entry name" value="CELL CYCLE PROTEIN"/>
    <property type="match status" value="1"/>
</dbReference>
<keyword evidence="6" id="KW-0573">Peptidoglycan synthesis</keyword>
<keyword evidence="5" id="KW-0133">Cell shape</keyword>
<dbReference type="EMBL" id="UINC01011613">
    <property type="protein sequence ID" value="SVA51147.1"/>
    <property type="molecule type" value="Genomic_DNA"/>
</dbReference>
<feature type="transmembrane region" description="Helical" evidence="12">
    <location>
        <begin position="143"/>
        <end position="161"/>
    </location>
</feature>
<keyword evidence="8 12" id="KW-0472">Membrane</keyword>
<keyword evidence="4 12" id="KW-0812">Transmembrane</keyword>
<dbReference type="GO" id="GO:0008955">
    <property type="term" value="F:peptidoglycan glycosyltransferase activity"/>
    <property type="evidence" value="ECO:0007669"/>
    <property type="project" value="UniProtKB-EC"/>
</dbReference>
<gene>
    <name evidence="13" type="ORF">METZ01_LOCUS104001</name>
</gene>
<feature type="transmembrane region" description="Helical" evidence="12">
    <location>
        <begin position="108"/>
        <end position="136"/>
    </location>
</feature>
<feature type="transmembrane region" description="Helical" evidence="12">
    <location>
        <begin position="270"/>
        <end position="291"/>
    </location>
</feature>
<evidence type="ECO:0000256" key="8">
    <source>
        <dbReference type="ARBA" id="ARBA00023136"/>
    </source>
</evidence>
<comment type="catalytic activity">
    <reaction evidence="11">
        <text>[GlcNAc-(1-&gt;4)-Mur2Ac(oyl-L-Ala-gamma-D-Glu-L-Lys-D-Ala-D-Ala)](n)-di-trans,octa-cis-undecaprenyl diphosphate + beta-D-GlcNAc-(1-&gt;4)-Mur2Ac(oyl-L-Ala-gamma-D-Glu-L-Lys-D-Ala-D-Ala)-di-trans,octa-cis-undecaprenyl diphosphate = [GlcNAc-(1-&gt;4)-Mur2Ac(oyl-L-Ala-gamma-D-Glu-L-Lys-D-Ala-D-Ala)](n+1)-di-trans,octa-cis-undecaprenyl diphosphate + di-trans,octa-cis-undecaprenyl diphosphate + H(+)</text>
        <dbReference type="Rhea" id="RHEA:23708"/>
        <dbReference type="Rhea" id="RHEA-COMP:9602"/>
        <dbReference type="Rhea" id="RHEA-COMP:9603"/>
        <dbReference type="ChEBI" id="CHEBI:15378"/>
        <dbReference type="ChEBI" id="CHEBI:58405"/>
        <dbReference type="ChEBI" id="CHEBI:60033"/>
        <dbReference type="ChEBI" id="CHEBI:78435"/>
        <dbReference type="EC" id="2.4.99.28"/>
    </reaction>
</comment>
<dbReference type="Pfam" id="PF01098">
    <property type="entry name" value="FTSW_RODA_SPOVE"/>
    <property type="match status" value="1"/>
</dbReference>
<dbReference type="GO" id="GO:0008360">
    <property type="term" value="P:regulation of cell shape"/>
    <property type="evidence" value="ECO:0007669"/>
    <property type="project" value="UniProtKB-KW"/>
</dbReference>
<dbReference type="GO" id="GO:0009252">
    <property type="term" value="P:peptidoglycan biosynthetic process"/>
    <property type="evidence" value="ECO:0007669"/>
    <property type="project" value="UniProtKB-KW"/>
</dbReference>
<feature type="transmembrane region" description="Helical" evidence="12">
    <location>
        <begin position="237"/>
        <end position="258"/>
    </location>
</feature>
<evidence type="ECO:0000313" key="13">
    <source>
        <dbReference type="EMBL" id="SVA51147.1"/>
    </source>
</evidence>
<dbReference type="EC" id="2.4.99.28" evidence="10"/>
<organism evidence="13">
    <name type="scientific">marine metagenome</name>
    <dbReference type="NCBI Taxonomy" id="408172"/>
    <lineage>
        <taxon>unclassified sequences</taxon>
        <taxon>metagenomes</taxon>
        <taxon>ecological metagenomes</taxon>
    </lineage>
</organism>
<feature type="transmembrane region" description="Helical" evidence="12">
    <location>
        <begin position="62"/>
        <end position="88"/>
    </location>
</feature>
<evidence type="ECO:0000256" key="6">
    <source>
        <dbReference type="ARBA" id="ARBA00022984"/>
    </source>
</evidence>
<evidence type="ECO:0000256" key="11">
    <source>
        <dbReference type="ARBA" id="ARBA00049902"/>
    </source>
</evidence>
<dbReference type="GO" id="GO:0051301">
    <property type="term" value="P:cell division"/>
    <property type="evidence" value="ECO:0007669"/>
    <property type="project" value="InterPro"/>
</dbReference>
<dbReference type="PANTHER" id="PTHR30474:SF2">
    <property type="entry name" value="PEPTIDOGLYCAN GLYCOSYLTRANSFERASE FTSW-RELATED"/>
    <property type="match status" value="1"/>
</dbReference>